<dbReference type="FunFam" id="3.30.70.250:FF:000001">
    <property type="entry name" value="Malonyl CoA-acyl carrier protein transacylase"/>
    <property type="match status" value="1"/>
</dbReference>
<dbReference type="InterPro" id="IPR024925">
    <property type="entry name" value="Malonyl_CoA-ACP_transAc"/>
</dbReference>
<dbReference type="InterPro" id="IPR014043">
    <property type="entry name" value="Acyl_transferase_dom"/>
</dbReference>
<feature type="domain" description="Malonyl-CoA:ACP transacylase (MAT)" evidence="6">
    <location>
        <begin position="7"/>
        <end position="298"/>
    </location>
</feature>
<dbReference type="PIRSF" id="PIRSF000446">
    <property type="entry name" value="Mct"/>
    <property type="match status" value="1"/>
</dbReference>
<proteinExistence type="inferred from homology"/>
<sequence length="308" mass="34479">MKKIAFLFPGQGSQYVGMGKEFHQTYPETEKIFQKAKEVLGFNLKKLCFQGPEEKLRKTIYTQPALLTTNWIVTCALQERKIKPTVVAGHSLGEYSALLAAQVLDYPTALRLVYRRAELMEEASRTSDGGMAAIIGLSRKIVLSLCQKIEEVEAVNFNSPSQIVISGKKEKVEKAAEQLKQKGARRVITLPVSGAFHTSFMRKAAGKFSRELDKTAFSEPTCPVITNTFAEYATNSEEIKKALKRQIDHPVLWEDTMKKLISKGIDLFIEVGPGKVLQGLLRKIDRKLSILGVERPEDLEVIDAHINK</sequence>
<dbReference type="NCBIfam" id="TIGR00128">
    <property type="entry name" value="fabD"/>
    <property type="match status" value="1"/>
</dbReference>
<dbReference type="InterPro" id="IPR016035">
    <property type="entry name" value="Acyl_Trfase/lysoPLipase"/>
</dbReference>
<dbReference type="InterPro" id="IPR016036">
    <property type="entry name" value="Malonyl_transacylase_ACP-bd"/>
</dbReference>
<organism evidence="7">
    <name type="scientific">marine sediment metagenome</name>
    <dbReference type="NCBI Taxonomy" id="412755"/>
    <lineage>
        <taxon>unclassified sequences</taxon>
        <taxon>metagenomes</taxon>
        <taxon>ecological metagenomes</taxon>
    </lineage>
</organism>
<comment type="similarity">
    <text evidence="1">Belongs to the FabD family.</text>
</comment>
<dbReference type="InterPro" id="IPR050858">
    <property type="entry name" value="Mal-CoA-ACP_Trans/PKS_FabD"/>
</dbReference>
<dbReference type="InterPro" id="IPR001227">
    <property type="entry name" value="Ac_transferase_dom_sf"/>
</dbReference>
<dbReference type="GO" id="GO:0005829">
    <property type="term" value="C:cytosol"/>
    <property type="evidence" value="ECO:0007669"/>
    <property type="project" value="TreeGrafter"/>
</dbReference>
<dbReference type="EC" id="2.3.1.39" evidence="2"/>
<dbReference type="InterPro" id="IPR004410">
    <property type="entry name" value="Malonyl_CoA-ACP_transAc_FabD"/>
</dbReference>
<evidence type="ECO:0000256" key="2">
    <source>
        <dbReference type="ARBA" id="ARBA00013258"/>
    </source>
</evidence>
<dbReference type="Gene3D" id="3.30.70.250">
    <property type="entry name" value="Malonyl-CoA ACP transacylase, ACP-binding"/>
    <property type="match status" value="1"/>
</dbReference>
<comment type="caution">
    <text evidence="7">The sequence shown here is derived from an EMBL/GenBank/DDBJ whole genome shotgun (WGS) entry which is preliminary data.</text>
</comment>
<name>A0A0F9P6K1_9ZZZZ</name>
<dbReference type="SUPFAM" id="SSF55048">
    <property type="entry name" value="Probable ACP-binding domain of malonyl-CoA ACP transacylase"/>
    <property type="match status" value="1"/>
</dbReference>
<dbReference type="Pfam" id="PF00698">
    <property type="entry name" value="Acyl_transf_1"/>
    <property type="match status" value="1"/>
</dbReference>
<dbReference type="SMART" id="SM00827">
    <property type="entry name" value="PKS_AT"/>
    <property type="match status" value="1"/>
</dbReference>
<comment type="catalytic activity">
    <reaction evidence="5">
        <text>holo-[ACP] + malonyl-CoA = malonyl-[ACP] + CoA</text>
        <dbReference type="Rhea" id="RHEA:41792"/>
        <dbReference type="Rhea" id="RHEA-COMP:9623"/>
        <dbReference type="Rhea" id="RHEA-COMP:9685"/>
        <dbReference type="ChEBI" id="CHEBI:57287"/>
        <dbReference type="ChEBI" id="CHEBI:57384"/>
        <dbReference type="ChEBI" id="CHEBI:64479"/>
        <dbReference type="ChEBI" id="CHEBI:78449"/>
        <dbReference type="EC" id="2.3.1.39"/>
    </reaction>
</comment>
<reference evidence="7" key="1">
    <citation type="journal article" date="2015" name="Nature">
        <title>Complex archaea that bridge the gap between prokaryotes and eukaryotes.</title>
        <authorList>
            <person name="Spang A."/>
            <person name="Saw J.H."/>
            <person name="Jorgensen S.L."/>
            <person name="Zaremba-Niedzwiedzka K."/>
            <person name="Martijn J."/>
            <person name="Lind A.E."/>
            <person name="van Eijk R."/>
            <person name="Schleper C."/>
            <person name="Guy L."/>
            <person name="Ettema T.J."/>
        </authorList>
    </citation>
    <scope>NUCLEOTIDE SEQUENCE</scope>
</reference>
<protein>
    <recommendedName>
        <fullName evidence="2">[acyl-carrier-protein] S-malonyltransferase</fullName>
        <ecNumber evidence="2">2.3.1.39</ecNumber>
    </recommendedName>
</protein>
<evidence type="ECO:0000256" key="5">
    <source>
        <dbReference type="ARBA" id="ARBA00048462"/>
    </source>
</evidence>
<dbReference type="PANTHER" id="PTHR42681">
    <property type="entry name" value="MALONYL-COA-ACYL CARRIER PROTEIN TRANSACYLASE, MITOCHONDRIAL"/>
    <property type="match status" value="1"/>
</dbReference>
<evidence type="ECO:0000256" key="1">
    <source>
        <dbReference type="ARBA" id="ARBA00008217"/>
    </source>
</evidence>
<dbReference type="GO" id="GO:0006633">
    <property type="term" value="P:fatty acid biosynthetic process"/>
    <property type="evidence" value="ECO:0007669"/>
    <property type="project" value="TreeGrafter"/>
</dbReference>
<dbReference type="PANTHER" id="PTHR42681:SF1">
    <property type="entry name" value="MALONYL-COA-ACYL CARRIER PROTEIN TRANSACYLASE, MITOCHONDRIAL"/>
    <property type="match status" value="1"/>
</dbReference>
<dbReference type="SUPFAM" id="SSF52151">
    <property type="entry name" value="FabD/lysophospholipase-like"/>
    <property type="match status" value="1"/>
</dbReference>
<evidence type="ECO:0000259" key="6">
    <source>
        <dbReference type="SMART" id="SM00827"/>
    </source>
</evidence>
<accession>A0A0F9P6K1</accession>
<evidence type="ECO:0000256" key="4">
    <source>
        <dbReference type="ARBA" id="ARBA00023315"/>
    </source>
</evidence>
<keyword evidence="4" id="KW-0012">Acyltransferase</keyword>
<evidence type="ECO:0000256" key="3">
    <source>
        <dbReference type="ARBA" id="ARBA00022679"/>
    </source>
</evidence>
<dbReference type="AlphaFoldDB" id="A0A0F9P6K1"/>
<evidence type="ECO:0000313" key="7">
    <source>
        <dbReference type="EMBL" id="KKN20027.1"/>
    </source>
</evidence>
<dbReference type="EMBL" id="LAZR01003279">
    <property type="protein sequence ID" value="KKN20027.1"/>
    <property type="molecule type" value="Genomic_DNA"/>
</dbReference>
<dbReference type="GO" id="GO:0004314">
    <property type="term" value="F:[acyl-carrier-protein] S-malonyltransferase activity"/>
    <property type="evidence" value="ECO:0007669"/>
    <property type="project" value="UniProtKB-EC"/>
</dbReference>
<keyword evidence="3" id="KW-0808">Transferase</keyword>
<gene>
    <name evidence="7" type="ORF">LCGC14_0939740</name>
</gene>
<dbReference type="Gene3D" id="3.40.366.10">
    <property type="entry name" value="Malonyl-Coenzyme A Acyl Carrier Protein, domain 2"/>
    <property type="match status" value="1"/>
</dbReference>